<dbReference type="InterPro" id="IPR011701">
    <property type="entry name" value="MFS"/>
</dbReference>
<evidence type="ECO:0000256" key="6">
    <source>
        <dbReference type="SAM" id="MobiDB-lite"/>
    </source>
</evidence>
<feature type="transmembrane region" description="Helical" evidence="7">
    <location>
        <begin position="68"/>
        <end position="87"/>
    </location>
</feature>
<feature type="transmembrane region" description="Helical" evidence="7">
    <location>
        <begin position="204"/>
        <end position="225"/>
    </location>
</feature>
<feature type="domain" description="Major facilitator superfamily (MFS) profile" evidence="8">
    <location>
        <begin position="4"/>
        <end position="382"/>
    </location>
</feature>
<dbReference type="PANTHER" id="PTHR43124:SF3">
    <property type="entry name" value="CHLORAMPHENICOL EFFLUX PUMP RV0191"/>
    <property type="match status" value="1"/>
</dbReference>
<proteinExistence type="predicted"/>
<dbReference type="EMBL" id="JAAGMD010000162">
    <property type="protein sequence ID" value="NEA85602.1"/>
    <property type="molecule type" value="Genomic_DNA"/>
</dbReference>
<feature type="compositionally biased region" description="Low complexity" evidence="6">
    <location>
        <begin position="442"/>
        <end position="460"/>
    </location>
</feature>
<feature type="transmembrane region" description="Helical" evidence="7">
    <location>
        <begin position="93"/>
        <end position="116"/>
    </location>
</feature>
<accession>A0A6G3QQK0</accession>
<sequence>MPLPVFAMMACTFCIGTAESVIAGILPSIAREVGVSLSSVGLLISAYALAVVLAGPLVTAATAGLSRAVLMPALMLVFVLGNAQAALAPGFGWLMAGRVVSAVVHSTLIAVFVATARDMAPPERRSAWGAKVTLGIGLSSVAGVPVGSLVGEAFGWRATFWSLAGLSLAATVLLTRCTVPEAVPRGPEASGVDRRRTPALPGPVLLVALVITLGTAGVFALYTYASPYLTQAVGIDPRAVTVLLLLYGAGGVVGNSLGGRAADRFPHASVPVTLGTATAGLLLLALPPGNGWVVAALFCLLGAAYFAGIPALNTRIVAAAGSSSPTMALTVNNSAFCVGIALGSWLAGLLLSRGHGLPSVAAAGATLSAAAWVLSLARPGGRGERRTTGAAAAGPSASLPETSLAGGLRPRPHWSAGAQGTHTDVPAAVTPATSPGRGGRGRASSGRHGLRARPPCSPIGSGAGPSGSGRHSVTGTTPGSTSSRPSKNAVISSTERRMYGAAPLSLYASCARSNTGSMPREPSLIDR</sequence>
<feature type="compositionally biased region" description="Low complexity" evidence="6">
    <location>
        <begin position="474"/>
        <end position="486"/>
    </location>
</feature>
<keyword evidence="3 7" id="KW-0812">Transmembrane</keyword>
<feature type="transmembrane region" description="Helical" evidence="7">
    <location>
        <begin position="333"/>
        <end position="351"/>
    </location>
</feature>
<dbReference type="InterPro" id="IPR020846">
    <property type="entry name" value="MFS_dom"/>
</dbReference>
<dbReference type="SUPFAM" id="SSF103473">
    <property type="entry name" value="MFS general substrate transporter"/>
    <property type="match status" value="1"/>
</dbReference>
<comment type="caution">
    <text evidence="9">The sequence shown here is derived from an EMBL/GenBank/DDBJ whole genome shotgun (WGS) entry which is preliminary data.</text>
</comment>
<comment type="subcellular location">
    <subcellularLocation>
        <location evidence="1">Cell membrane</location>
        <topology evidence="1">Multi-pass membrane protein</topology>
    </subcellularLocation>
</comment>
<dbReference type="CDD" id="cd17324">
    <property type="entry name" value="MFS_NepI_like"/>
    <property type="match status" value="1"/>
</dbReference>
<feature type="transmembrane region" description="Helical" evidence="7">
    <location>
        <begin position="154"/>
        <end position="175"/>
    </location>
</feature>
<dbReference type="InterPro" id="IPR036259">
    <property type="entry name" value="MFS_trans_sf"/>
</dbReference>
<name>A0A6G3QQK0_9ACTN</name>
<feature type="transmembrane region" description="Helical" evidence="7">
    <location>
        <begin position="292"/>
        <end position="312"/>
    </location>
</feature>
<evidence type="ECO:0000256" key="3">
    <source>
        <dbReference type="ARBA" id="ARBA00022692"/>
    </source>
</evidence>
<dbReference type="GO" id="GO:0005886">
    <property type="term" value="C:plasma membrane"/>
    <property type="evidence" value="ECO:0007669"/>
    <property type="project" value="UniProtKB-SubCell"/>
</dbReference>
<feature type="compositionally biased region" description="Low complexity" evidence="6">
    <location>
        <begin position="388"/>
        <end position="398"/>
    </location>
</feature>
<dbReference type="InterPro" id="IPR050189">
    <property type="entry name" value="MFS_Efflux_Transporters"/>
</dbReference>
<evidence type="ECO:0000259" key="8">
    <source>
        <dbReference type="PROSITE" id="PS50850"/>
    </source>
</evidence>
<feature type="transmembrane region" description="Helical" evidence="7">
    <location>
        <begin position="39"/>
        <end position="61"/>
    </location>
</feature>
<organism evidence="9">
    <name type="scientific">Streptomyces sp. SID14436</name>
    <dbReference type="NCBI Taxonomy" id="2706070"/>
    <lineage>
        <taxon>Bacteria</taxon>
        <taxon>Bacillati</taxon>
        <taxon>Actinomycetota</taxon>
        <taxon>Actinomycetes</taxon>
        <taxon>Kitasatosporales</taxon>
        <taxon>Streptomycetaceae</taxon>
        <taxon>Streptomyces</taxon>
    </lineage>
</organism>
<evidence type="ECO:0000256" key="4">
    <source>
        <dbReference type="ARBA" id="ARBA00022989"/>
    </source>
</evidence>
<dbReference type="PANTHER" id="PTHR43124">
    <property type="entry name" value="PURINE EFFLUX PUMP PBUE"/>
    <property type="match status" value="1"/>
</dbReference>
<dbReference type="Gene3D" id="1.20.1250.20">
    <property type="entry name" value="MFS general substrate transporter like domains"/>
    <property type="match status" value="1"/>
</dbReference>
<keyword evidence="2" id="KW-1003">Cell membrane</keyword>
<keyword evidence="4 7" id="KW-1133">Transmembrane helix</keyword>
<dbReference type="PROSITE" id="PS50850">
    <property type="entry name" value="MFS"/>
    <property type="match status" value="1"/>
</dbReference>
<keyword evidence="5 7" id="KW-0472">Membrane</keyword>
<evidence type="ECO:0000256" key="7">
    <source>
        <dbReference type="SAM" id="Phobius"/>
    </source>
</evidence>
<dbReference type="Pfam" id="PF07690">
    <property type="entry name" value="MFS_1"/>
    <property type="match status" value="1"/>
</dbReference>
<feature type="transmembrane region" description="Helical" evidence="7">
    <location>
        <begin position="269"/>
        <end position="286"/>
    </location>
</feature>
<evidence type="ECO:0000256" key="5">
    <source>
        <dbReference type="ARBA" id="ARBA00023136"/>
    </source>
</evidence>
<feature type="transmembrane region" description="Helical" evidence="7">
    <location>
        <begin position="237"/>
        <end position="257"/>
    </location>
</feature>
<feature type="transmembrane region" description="Helical" evidence="7">
    <location>
        <begin position="357"/>
        <end position="377"/>
    </location>
</feature>
<evidence type="ECO:0000256" key="1">
    <source>
        <dbReference type="ARBA" id="ARBA00004651"/>
    </source>
</evidence>
<reference evidence="9" key="1">
    <citation type="submission" date="2020-01" db="EMBL/GenBank/DDBJ databases">
        <title>Insect and environment-associated Actinomycetes.</title>
        <authorList>
            <person name="Currrie C."/>
            <person name="Chevrette M."/>
            <person name="Carlson C."/>
            <person name="Stubbendieck R."/>
            <person name="Wendt-Pienkowski E."/>
        </authorList>
    </citation>
    <scope>NUCLEOTIDE SEQUENCE</scope>
    <source>
        <strain evidence="9">SID14436</strain>
    </source>
</reference>
<evidence type="ECO:0000313" key="9">
    <source>
        <dbReference type="EMBL" id="NEA85602.1"/>
    </source>
</evidence>
<gene>
    <name evidence="9" type="ORF">G3I53_05940</name>
</gene>
<feature type="transmembrane region" description="Helical" evidence="7">
    <location>
        <begin position="128"/>
        <end position="148"/>
    </location>
</feature>
<feature type="region of interest" description="Disordered" evidence="6">
    <location>
        <begin position="380"/>
        <end position="495"/>
    </location>
</feature>
<dbReference type="AlphaFoldDB" id="A0A6G3QQK0"/>
<protein>
    <submittedName>
        <fullName evidence="9">MFS transporter</fullName>
    </submittedName>
</protein>
<dbReference type="GO" id="GO:0022857">
    <property type="term" value="F:transmembrane transporter activity"/>
    <property type="evidence" value="ECO:0007669"/>
    <property type="project" value="InterPro"/>
</dbReference>
<evidence type="ECO:0000256" key="2">
    <source>
        <dbReference type="ARBA" id="ARBA00022475"/>
    </source>
</evidence>